<dbReference type="Pfam" id="PF16755">
    <property type="entry name" value="Beta-prop_NUP159_NUP214"/>
    <property type="match status" value="1"/>
</dbReference>
<feature type="compositionally biased region" description="Low complexity" evidence="5">
    <location>
        <begin position="1463"/>
        <end position="1472"/>
    </location>
</feature>
<organism evidence="7 8">
    <name type="scientific">Botrytis tulipae</name>
    <dbReference type="NCBI Taxonomy" id="87230"/>
    <lineage>
        <taxon>Eukaryota</taxon>
        <taxon>Fungi</taxon>
        <taxon>Dikarya</taxon>
        <taxon>Ascomycota</taxon>
        <taxon>Pezizomycotina</taxon>
        <taxon>Leotiomycetes</taxon>
        <taxon>Helotiales</taxon>
        <taxon>Sclerotiniaceae</taxon>
        <taxon>Botrytis</taxon>
    </lineage>
</organism>
<feature type="compositionally biased region" description="Low complexity" evidence="5">
    <location>
        <begin position="1078"/>
        <end position="1087"/>
    </location>
</feature>
<reference evidence="7 8" key="1">
    <citation type="submission" date="2017-12" db="EMBL/GenBank/DDBJ databases">
        <title>Comparative genomics of Botrytis spp.</title>
        <authorList>
            <person name="Valero-Jimenez C.A."/>
            <person name="Tapia P."/>
            <person name="Veloso J."/>
            <person name="Silva-Moreno E."/>
            <person name="Staats M."/>
            <person name="Valdes J.H."/>
            <person name="Van Kan J.A.L."/>
        </authorList>
    </citation>
    <scope>NUCLEOTIDE SEQUENCE [LARGE SCALE GENOMIC DNA]</scope>
    <source>
        <strain evidence="7 8">Bt9001</strain>
    </source>
</reference>
<dbReference type="SUPFAM" id="SSF117289">
    <property type="entry name" value="Nucleoporin domain"/>
    <property type="match status" value="1"/>
</dbReference>
<name>A0A4Z1ETD3_9HELO</name>
<comment type="subcellular location">
    <subcellularLocation>
        <location evidence="1">Nucleus</location>
    </subcellularLocation>
</comment>
<dbReference type="GO" id="GO:0005643">
    <property type="term" value="C:nuclear pore"/>
    <property type="evidence" value="ECO:0007669"/>
    <property type="project" value="TreeGrafter"/>
</dbReference>
<dbReference type="PRINTS" id="PR01217">
    <property type="entry name" value="PRICHEXTENSN"/>
</dbReference>
<keyword evidence="3" id="KW-0539">Nucleus</keyword>
<feature type="compositionally biased region" description="Pro residues" evidence="5">
    <location>
        <begin position="901"/>
        <end position="911"/>
    </location>
</feature>
<feature type="region of interest" description="Disordered" evidence="5">
    <location>
        <begin position="487"/>
        <end position="506"/>
    </location>
</feature>
<feature type="region of interest" description="Disordered" evidence="5">
    <location>
        <begin position="512"/>
        <end position="590"/>
    </location>
</feature>
<feature type="region of interest" description="Disordered" evidence="5">
    <location>
        <begin position="723"/>
        <end position="742"/>
    </location>
</feature>
<feature type="compositionally biased region" description="Basic and acidic residues" evidence="5">
    <location>
        <begin position="865"/>
        <end position="874"/>
    </location>
</feature>
<feature type="compositionally biased region" description="Gly residues" evidence="5">
    <location>
        <begin position="8"/>
        <end position="22"/>
    </location>
</feature>
<dbReference type="PANTHER" id="PTHR23193">
    <property type="entry name" value="NUCLEAR PORE COMPLEX PROTEIN NUP"/>
    <property type="match status" value="1"/>
</dbReference>
<evidence type="ECO:0000259" key="6">
    <source>
        <dbReference type="Pfam" id="PF16755"/>
    </source>
</evidence>
<dbReference type="FunFam" id="2.130.10.10:FF:000645">
    <property type="entry name" value="Putative nuclear pore complex subunit Nup159"/>
    <property type="match status" value="1"/>
</dbReference>
<accession>A0A4Z1ETD3</accession>
<dbReference type="GO" id="GO:0006405">
    <property type="term" value="P:RNA export from nucleus"/>
    <property type="evidence" value="ECO:0007669"/>
    <property type="project" value="TreeGrafter"/>
</dbReference>
<feature type="coiled-coil region" evidence="4">
    <location>
        <begin position="1272"/>
        <end position="1299"/>
    </location>
</feature>
<feature type="domain" description="Nucleoporin Nup159/Nup146 N-terminal" evidence="6">
    <location>
        <begin position="64"/>
        <end position="444"/>
    </location>
</feature>
<dbReference type="GO" id="GO:0017056">
    <property type="term" value="F:structural constituent of nuclear pore"/>
    <property type="evidence" value="ECO:0007669"/>
    <property type="project" value="TreeGrafter"/>
</dbReference>
<comment type="caution">
    <text evidence="7">The sequence shown here is derived from an EMBL/GenBank/DDBJ whole genome shotgun (WGS) entry which is preliminary data.</text>
</comment>
<evidence type="ECO:0000256" key="1">
    <source>
        <dbReference type="ARBA" id="ARBA00004123"/>
    </source>
</evidence>
<dbReference type="InterPro" id="IPR026054">
    <property type="entry name" value="Nucleoporin"/>
</dbReference>
<feature type="compositionally biased region" description="Acidic residues" evidence="5">
    <location>
        <begin position="971"/>
        <end position="999"/>
    </location>
</feature>
<dbReference type="OrthoDB" id="248320at2759"/>
<feature type="region of interest" description="Disordered" evidence="5">
    <location>
        <begin position="755"/>
        <end position="1155"/>
    </location>
</feature>
<feature type="compositionally biased region" description="Polar residues" evidence="5">
    <location>
        <begin position="814"/>
        <end position="824"/>
    </location>
</feature>
<protein>
    <recommendedName>
        <fullName evidence="6">Nucleoporin Nup159/Nup146 N-terminal domain-containing protein</fullName>
    </recommendedName>
</protein>
<evidence type="ECO:0000256" key="3">
    <source>
        <dbReference type="ARBA" id="ARBA00023242"/>
    </source>
</evidence>
<gene>
    <name evidence="7" type="ORF">BTUL_0059g00480</name>
</gene>
<sequence length="1519" mass="159388">MAFSFGNPGSGNLGGGSAGGATGRSAQLGPELEDIQTTALHFHALAGESKLQLLPSAWPADNPPPPTSSLLSISSRRGLLAAAGPDAIVVARTASVEKAFEGPGSGNFKTFQPELRIPMPMRVSQLAFSADDAYLILSAETGGGLAVYEVDALLNGSTQTAFEVPTNGESLRALVPNPTREKGELLAVVTGDGNLMMANLKDRAFKPGPNGQVLRSGVSCVSWSTKGKQLVAGLGDGSAVQMTPEGEIKAEIPKPPGLNDGDHVSSITWLENNVFLLVHTPSNFDPSNAPESKFHLATRQPPAIFTFQKLTDPAPPYGLNRSPPHHFLLRLKDFPPSIQDLLVVGSTASTDINLFTKSSVPLTTDKPSDRITGVFTMTEMADDSFRAQLPATSGGGFGDTSPIGFALDLSSTTKIWKPIPGDEEIDESPYPAPALMVLNNEGVLASWWIIYNDSIRQKTIYPGLVAAEGVAPSQQATTAAPAFASTSSQSFGSQAPTNSAFGKPAVPAGTGAFGSSSAMGKTQSPWGAQGAQGGQTGQAFGTPSFGTPSMAPPAAQAGPAFGAPAFGTPSAPAFGQSGLPGRQSVWGSTNTVAPSTGTAFGQSSALGASQPVFGSSAATGSKPQASGGFANFANQGGFAAAATPATGGSIFGSKPAALPATGGGIFGSTNNNAPSTSGGIFGSSNISNTAQSSSLFGGANKTEQQSSSSTFGGGKFVIGSTFKADTSKESEPDNTTATKNSFFGGGAFGNALKEAEKTPAVQPPVSKDADMDAPEAEDQTKPQSVTLSSTPAPAKSSFFNTTAPATGGGLFGSASGSTKPNPFASTEVKAAPNPFAAPAKATPNPFAAAVPTKPAPAPSSPPVKIKQEPSDRMPEAPLPPDPTSKSSYTVGETSASENDAPLPPDFTPKPKPVAKDIPTFEKENDAPLPPDFVLKPKPTQTEIPPPIKKDSQPPAQAPAPESPTDDIPGGPDDEGDDSDFLTEDEDDDQSKEPSEEGSGEDLGKLDSPTPENNVTPSPTPQSSFGGNQKAKADIGPFTKVQKPPSFGQSRGLFGEISAAPKLPPPTGPIIPPSPRSPSPVRTAVPPRMMRPDASRSASAPGFASHLLNAQKPPGRAITPTQSTFATSVEQERAQEQRRLEARARKEAEETRSLVDDEDDKMQKFLTEDIEATRTLDEFVAYSDVKSPEKGDSIPAQVEILYRDINSMIDTLGLNAKALKSFIKGHTEQLEEDRGRKDLEDDESWCLDEIKALSYIVEKDLARELEMGRIQDVDDKIETCENLEKETVKLRQRFEEVKKIVQSHTHPDQVAIARAQPLNAEQAAQQHDLRRDYLNFQKLLSEAEEGLTVLRAKIASQDSIGSAKTAAPTVEAIMRTITKMTSMAEKRSGDVDVLENQMRKMRFNTTSRESSPSLRTPQKSTNRLSMRVNTPGTSNSSRLFYTPESQFKGSASRRLGGSTFMMSGSGSIYGSPSPRKKVSGYSAEEKSELSGAAKRKREARDKLRRAVKGAGVKVKPFEDE</sequence>
<evidence type="ECO:0000256" key="5">
    <source>
        <dbReference type="SAM" id="MobiDB-lite"/>
    </source>
</evidence>
<evidence type="ECO:0000256" key="2">
    <source>
        <dbReference type="ARBA" id="ARBA00022448"/>
    </source>
</evidence>
<feature type="compositionally biased region" description="Polar residues" evidence="5">
    <location>
        <begin position="1402"/>
        <end position="1439"/>
    </location>
</feature>
<dbReference type="EMBL" id="PQXH01000059">
    <property type="protein sequence ID" value="TGO14062.1"/>
    <property type="molecule type" value="Genomic_DNA"/>
</dbReference>
<feature type="compositionally biased region" description="Low complexity" evidence="5">
    <location>
        <begin position="829"/>
        <end position="852"/>
    </location>
</feature>
<feature type="compositionally biased region" description="Low complexity" evidence="5">
    <location>
        <begin position="552"/>
        <end position="575"/>
    </location>
</feature>
<feature type="region of interest" description="Disordered" evidence="5">
    <location>
        <begin position="1463"/>
        <end position="1519"/>
    </location>
</feature>
<keyword evidence="2" id="KW-0813">Transport</keyword>
<keyword evidence="8" id="KW-1185">Reference proteome</keyword>
<dbReference type="Proteomes" id="UP000297777">
    <property type="component" value="Unassembled WGS sequence"/>
</dbReference>
<feature type="region of interest" description="Disordered" evidence="5">
    <location>
        <begin position="1"/>
        <end position="26"/>
    </location>
</feature>
<evidence type="ECO:0000313" key="8">
    <source>
        <dbReference type="Proteomes" id="UP000297777"/>
    </source>
</evidence>
<dbReference type="InterPro" id="IPR039462">
    <property type="entry name" value="Nup159/Nup146_N"/>
</dbReference>
<dbReference type="PANTHER" id="PTHR23193:SF23">
    <property type="entry name" value="NUCLEAR PORE COMPLEX PROTEIN NUP153"/>
    <property type="match status" value="1"/>
</dbReference>
<evidence type="ECO:0000313" key="7">
    <source>
        <dbReference type="EMBL" id="TGO14062.1"/>
    </source>
</evidence>
<dbReference type="GO" id="GO:0006606">
    <property type="term" value="P:protein import into nucleus"/>
    <property type="evidence" value="ECO:0007669"/>
    <property type="project" value="TreeGrafter"/>
</dbReference>
<keyword evidence="4" id="KW-0175">Coiled coil</keyword>
<feature type="compositionally biased region" description="Polar residues" evidence="5">
    <location>
        <begin position="1009"/>
        <end position="1026"/>
    </location>
</feature>
<feature type="compositionally biased region" description="Basic residues" evidence="5">
    <location>
        <begin position="1492"/>
        <end position="1506"/>
    </location>
</feature>
<feature type="compositionally biased region" description="Polar residues" evidence="5">
    <location>
        <begin position="781"/>
        <end position="804"/>
    </location>
</feature>
<feature type="compositionally biased region" description="Polar residues" evidence="5">
    <location>
        <begin position="513"/>
        <end position="526"/>
    </location>
</feature>
<dbReference type="Gene3D" id="2.130.10.10">
    <property type="entry name" value="YVTN repeat-like/Quinoprotein amine dehydrogenase"/>
    <property type="match status" value="1"/>
</dbReference>
<proteinExistence type="predicted"/>
<feature type="region of interest" description="Disordered" evidence="5">
    <location>
        <begin position="1401"/>
        <end position="1439"/>
    </location>
</feature>
<dbReference type="GO" id="GO:0008139">
    <property type="term" value="F:nuclear localization sequence binding"/>
    <property type="evidence" value="ECO:0007669"/>
    <property type="project" value="TreeGrafter"/>
</dbReference>
<feature type="compositionally biased region" description="Polar residues" evidence="5">
    <location>
        <begin position="883"/>
        <end position="897"/>
    </location>
</feature>
<evidence type="ECO:0000256" key="4">
    <source>
        <dbReference type="SAM" id="Coils"/>
    </source>
</evidence>
<feature type="compositionally biased region" description="Basic and acidic residues" evidence="5">
    <location>
        <begin position="1129"/>
        <end position="1155"/>
    </location>
</feature>
<dbReference type="InterPro" id="IPR015943">
    <property type="entry name" value="WD40/YVTN_repeat-like_dom_sf"/>
</dbReference>
<feature type="compositionally biased region" description="Polar residues" evidence="5">
    <location>
        <begin position="1118"/>
        <end position="1128"/>
    </location>
</feature>
<feature type="compositionally biased region" description="Pro residues" evidence="5">
    <location>
        <begin position="1061"/>
        <end position="1077"/>
    </location>
</feature>